<protein>
    <submittedName>
        <fullName evidence="1">Uncharacterized protein</fullName>
    </submittedName>
</protein>
<gene>
    <name evidence="1" type="ORF">H9853_02295</name>
</gene>
<dbReference type="AlphaFoldDB" id="A0A9D2AYI0"/>
<proteinExistence type="predicted"/>
<reference evidence="1" key="1">
    <citation type="journal article" date="2021" name="PeerJ">
        <title>Extensive microbial diversity within the chicken gut microbiome revealed by metagenomics and culture.</title>
        <authorList>
            <person name="Gilroy R."/>
            <person name="Ravi A."/>
            <person name="Getino M."/>
            <person name="Pursley I."/>
            <person name="Horton D.L."/>
            <person name="Alikhan N.F."/>
            <person name="Baker D."/>
            <person name="Gharbi K."/>
            <person name="Hall N."/>
            <person name="Watson M."/>
            <person name="Adriaenssens E.M."/>
            <person name="Foster-Nyarko E."/>
            <person name="Jarju S."/>
            <person name="Secka A."/>
            <person name="Antonio M."/>
            <person name="Oren A."/>
            <person name="Chaudhuri R.R."/>
            <person name="La Ragione R."/>
            <person name="Hildebrand F."/>
            <person name="Pallen M.J."/>
        </authorList>
    </citation>
    <scope>NUCLEOTIDE SEQUENCE</scope>
    <source>
        <strain evidence="1">1719</strain>
    </source>
</reference>
<dbReference type="EMBL" id="DXEZ01000066">
    <property type="protein sequence ID" value="HIX53831.1"/>
    <property type="molecule type" value="Genomic_DNA"/>
</dbReference>
<dbReference type="Proteomes" id="UP000824156">
    <property type="component" value="Unassembled WGS sequence"/>
</dbReference>
<evidence type="ECO:0000313" key="2">
    <source>
        <dbReference type="Proteomes" id="UP000824156"/>
    </source>
</evidence>
<name>A0A9D2AYI0_9SPHI</name>
<reference evidence="1" key="2">
    <citation type="submission" date="2021-04" db="EMBL/GenBank/DDBJ databases">
        <authorList>
            <person name="Gilroy R."/>
        </authorList>
    </citation>
    <scope>NUCLEOTIDE SEQUENCE</scope>
    <source>
        <strain evidence="1">1719</strain>
    </source>
</reference>
<sequence>MLKNKIRKNSWILLLLLIGFVHFNSQHALSQEKKTELNLISEASGGIQKWDITDYILFVAKGNALSPEFSESRAFLINKNNGDARFEATSNRGEKTVVLFNFKNNNLKTVFVDKKELEELDSFEKNSFPLIIKQFSEDSKRLFLPFLIANSRQDAKVMEDKIIDLEKLSPVQADGIQDLSGNSFNVTVFCSSETGEIRLANLDSQEFAIKNYKDIGGGVYLPTEFIDKKNPERSSEFSTVASFTHMEKEKFEGL</sequence>
<comment type="caution">
    <text evidence="1">The sequence shown here is derived from an EMBL/GenBank/DDBJ whole genome shotgun (WGS) entry which is preliminary data.</text>
</comment>
<evidence type="ECO:0000313" key="1">
    <source>
        <dbReference type="EMBL" id="HIX53831.1"/>
    </source>
</evidence>
<accession>A0A9D2AYI0</accession>
<organism evidence="1 2">
    <name type="scientific">Candidatus Sphingobacterium stercoripullorum</name>
    <dbReference type="NCBI Taxonomy" id="2838759"/>
    <lineage>
        <taxon>Bacteria</taxon>
        <taxon>Pseudomonadati</taxon>
        <taxon>Bacteroidota</taxon>
        <taxon>Sphingobacteriia</taxon>
        <taxon>Sphingobacteriales</taxon>
        <taxon>Sphingobacteriaceae</taxon>
        <taxon>Sphingobacterium</taxon>
    </lineage>
</organism>